<gene>
    <name evidence="7" type="ORF">W97_04195</name>
</gene>
<evidence type="ECO:0000256" key="5">
    <source>
        <dbReference type="ARBA" id="ARBA00022553"/>
    </source>
</evidence>
<dbReference type="STRING" id="1168221.R7YST5"/>
<dbReference type="CDD" id="cd03788">
    <property type="entry name" value="GT20_TPS"/>
    <property type="match status" value="1"/>
</dbReference>
<dbReference type="RefSeq" id="XP_007780277.1">
    <property type="nucleotide sequence ID" value="XM_007782087.1"/>
</dbReference>
<dbReference type="eggNOG" id="KOG1050">
    <property type="taxonomic scope" value="Eukaryota"/>
</dbReference>
<evidence type="ECO:0000256" key="3">
    <source>
        <dbReference type="ARBA" id="ARBA00006330"/>
    </source>
</evidence>
<dbReference type="OrthoDB" id="755951at2759"/>
<dbReference type="PANTHER" id="PTHR10788">
    <property type="entry name" value="TREHALOSE-6-PHOSPHATE SYNTHASE"/>
    <property type="match status" value="1"/>
</dbReference>
<feature type="region of interest" description="Disordered" evidence="6">
    <location>
        <begin position="129"/>
        <end position="162"/>
    </location>
</feature>
<dbReference type="FunFam" id="3.40.50.2000:FF:000036">
    <property type="entry name" value="Alpha,alpha-trehalose-phosphate synthase subunit Tps2"/>
    <property type="match status" value="1"/>
</dbReference>
<dbReference type="GO" id="GO:0005829">
    <property type="term" value="C:cytosol"/>
    <property type="evidence" value="ECO:0007669"/>
    <property type="project" value="TreeGrafter"/>
</dbReference>
<dbReference type="GO" id="GO:0004805">
    <property type="term" value="F:trehalose-phosphatase activity"/>
    <property type="evidence" value="ECO:0007669"/>
    <property type="project" value="TreeGrafter"/>
</dbReference>
<dbReference type="FunFam" id="3.40.50.2000:FF:000099">
    <property type="entry name" value="Alpha,alpha-trehalose phosphate synthase subunit, putative"/>
    <property type="match status" value="1"/>
</dbReference>
<evidence type="ECO:0000313" key="8">
    <source>
        <dbReference type="Proteomes" id="UP000016924"/>
    </source>
</evidence>
<dbReference type="NCBIfam" id="TIGR01484">
    <property type="entry name" value="HAD-SF-IIB"/>
    <property type="match status" value="1"/>
</dbReference>
<comment type="similarity">
    <text evidence="2">In the N-terminal section; belongs to the glycosyltransferase 20 family.</text>
</comment>
<dbReference type="SUPFAM" id="SSF53756">
    <property type="entry name" value="UDP-Glycosyltransferase/glycogen phosphorylase"/>
    <property type="match status" value="1"/>
</dbReference>
<dbReference type="GO" id="GO:0005992">
    <property type="term" value="P:trehalose biosynthetic process"/>
    <property type="evidence" value="ECO:0007669"/>
    <property type="project" value="InterPro"/>
</dbReference>
<evidence type="ECO:0000256" key="2">
    <source>
        <dbReference type="ARBA" id="ARBA00005409"/>
    </source>
</evidence>
<dbReference type="InterPro" id="IPR003337">
    <property type="entry name" value="Trehalose_PPase"/>
</dbReference>
<dbReference type="InterPro" id="IPR023214">
    <property type="entry name" value="HAD_sf"/>
</dbReference>
<feature type="compositionally biased region" description="Basic residues" evidence="6">
    <location>
        <begin position="140"/>
        <end position="154"/>
    </location>
</feature>
<dbReference type="GeneID" id="19901506"/>
<protein>
    <submittedName>
        <fullName evidence="7">Uncharacterized protein</fullName>
    </submittedName>
</protein>
<sequence length="911" mass="103136">MPTFVVSLFLPYTVDFHDLPTPSQRPSPPLRLPSRKNSITNLRENKASLFSVPTPPQTPSAAAAQEEFFSQLQPSAATHFPKPHDPRSLVRSDSHVPEWGRGLFFNHPRSNAGQLPAEDILKYVKAQAQERAEERAQTLSKRRPSPKSAKRHSRTSTGERPAWATHWTVEPAEQGNGGLYNAVRGAMDAGTIEDVIWMGTIGFPTDTLDDKAKNEIHEKLESEYDAMTVYVSDSDFEGHYGHYCKTILWPVFNYQIPDHPKSKAYEDHSWKFYVRLNQAFADKIVKSYKRGDVIWVNDYHMLLVPGMVRQKLPDAQIGFFLHTAFPSSEVFRCLAVRKELLEGMLGANLVAFQSREYAAHFLQTCSRLLIVEATNDGVQLENRFVNVLHIAIGIDPKRFNVAREEPSTLEWIKVMEERYKGKHLIVARDKLDTIRGVRQKLLAFELFLNKYPEWRDKVVMIQVATSTTDNPDLSATVSEIVIRIEAQHSTLAHQPLVFLRQDIAFSQYLALLSVADTLMITSLREGMNLTVHEFILCQDGKGSDKKHGPVILSEFTGSASLFGGNELSVNPWDYQKCADAIKIALEMSAVEKERRYNKMRDVVVHHTGEYWCNTLVKALAKVHEEHYMRDNMSIPRLSISQVCQQYKSSQKRLFILDYEGTLAGSSPTSTLLTSPQRVLDALNDLIMDTHNIVYVMSGRTPEELERLFSRVANLGIIAENGCFVREFGASEEWIEFADTEKMSSWKASVKQILEYYQERVEGSWIEERHCSLIFHYEKVDDLETASRQAGDLANQINDAAESHRVHAVPTDKAVLIEPLDWSKGSAATHIFDRLRQKKVEKEGQPELDFLMVAGDDREDEVIFRWANKLGQAGVIKNVTTVSVGKRNTEAMATLTQGTTGLLSVLSKLAKL</sequence>
<keyword evidence="4" id="KW-0963">Cytoplasm</keyword>
<dbReference type="InterPro" id="IPR036412">
    <property type="entry name" value="HAD-like_sf"/>
</dbReference>
<dbReference type="Proteomes" id="UP000016924">
    <property type="component" value="Unassembled WGS sequence"/>
</dbReference>
<comment type="subcellular location">
    <subcellularLocation>
        <location evidence="1">Cytoplasm</location>
    </subcellularLocation>
</comment>
<keyword evidence="8" id="KW-1185">Reference proteome</keyword>
<dbReference type="Gene3D" id="3.40.50.2000">
    <property type="entry name" value="Glycogen Phosphorylase B"/>
    <property type="match status" value="2"/>
</dbReference>
<dbReference type="Pfam" id="PF00982">
    <property type="entry name" value="Glyco_transf_20"/>
    <property type="match status" value="1"/>
</dbReference>
<accession>R7YST5</accession>
<dbReference type="InterPro" id="IPR001830">
    <property type="entry name" value="Glyco_trans_20"/>
</dbReference>
<dbReference type="HOGENOM" id="CLU_002351_2_2_1"/>
<dbReference type="FunFam" id="3.30.70.1020:FF:000001">
    <property type="entry name" value="Alpha,alpha-trehalose-phosphate synthase [UDP-forming] 1"/>
    <property type="match status" value="1"/>
</dbReference>
<dbReference type="AlphaFoldDB" id="R7YST5"/>
<keyword evidence="5" id="KW-0597">Phosphoprotein</keyword>
<evidence type="ECO:0000256" key="4">
    <source>
        <dbReference type="ARBA" id="ARBA00022490"/>
    </source>
</evidence>
<reference evidence="8" key="1">
    <citation type="submission" date="2012-06" db="EMBL/GenBank/DDBJ databases">
        <title>The genome sequence of Coniosporium apollinis CBS 100218.</title>
        <authorList>
            <consortium name="The Broad Institute Genome Sequencing Platform"/>
            <person name="Cuomo C."/>
            <person name="Gorbushina A."/>
            <person name="Noack S."/>
            <person name="Walker B."/>
            <person name="Young S.K."/>
            <person name="Zeng Q."/>
            <person name="Gargeya S."/>
            <person name="Fitzgerald M."/>
            <person name="Haas B."/>
            <person name="Abouelleil A."/>
            <person name="Alvarado L."/>
            <person name="Arachchi H.M."/>
            <person name="Berlin A.M."/>
            <person name="Chapman S.B."/>
            <person name="Goldberg J."/>
            <person name="Griggs A."/>
            <person name="Gujja S."/>
            <person name="Hansen M."/>
            <person name="Howarth C."/>
            <person name="Imamovic A."/>
            <person name="Larimer J."/>
            <person name="McCowan C."/>
            <person name="Montmayeur A."/>
            <person name="Murphy C."/>
            <person name="Neiman D."/>
            <person name="Pearson M."/>
            <person name="Priest M."/>
            <person name="Roberts A."/>
            <person name="Saif S."/>
            <person name="Shea T."/>
            <person name="Sisk P."/>
            <person name="Sykes S."/>
            <person name="Wortman J."/>
            <person name="Nusbaum C."/>
            <person name="Birren B."/>
        </authorList>
    </citation>
    <scope>NUCLEOTIDE SEQUENCE [LARGE SCALE GENOMIC DNA]</scope>
    <source>
        <strain evidence="8">CBS 100218</strain>
    </source>
</reference>
<dbReference type="SUPFAM" id="SSF56784">
    <property type="entry name" value="HAD-like"/>
    <property type="match status" value="1"/>
</dbReference>
<evidence type="ECO:0000256" key="1">
    <source>
        <dbReference type="ARBA" id="ARBA00004496"/>
    </source>
</evidence>
<dbReference type="InterPro" id="IPR006379">
    <property type="entry name" value="HAD-SF_hydro_IIB"/>
</dbReference>
<dbReference type="Pfam" id="PF02358">
    <property type="entry name" value="Trehalose_PPase"/>
    <property type="match status" value="1"/>
</dbReference>
<dbReference type="EMBL" id="JH767571">
    <property type="protein sequence ID" value="EON64960.1"/>
    <property type="molecule type" value="Genomic_DNA"/>
</dbReference>
<evidence type="ECO:0000256" key="6">
    <source>
        <dbReference type="SAM" id="MobiDB-lite"/>
    </source>
</evidence>
<dbReference type="GO" id="GO:0030234">
    <property type="term" value="F:enzyme regulator activity"/>
    <property type="evidence" value="ECO:0007669"/>
    <property type="project" value="UniProtKB-ARBA"/>
</dbReference>
<organism evidence="7 8">
    <name type="scientific">Coniosporium apollinis (strain CBS 100218)</name>
    <name type="common">Rock-inhabiting black yeast</name>
    <dbReference type="NCBI Taxonomy" id="1168221"/>
    <lineage>
        <taxon>Eukaryota</taxon>
        <taxon>Fungi</taxon>
        <taxon>Dikarya</taxon>
        <taxon>Ascomycota</taxon>
        <taxon>Pezizomycotina</taxon>
        <taxon>Dothideomycetes</taxon>
        <taxon>Dothideomycetes incertae sedis</taxon>
        <taxon>Coniosporium</taxon>
    </lineage>
</organism>
<dbReference type="PANTHER" id="PTHR10788:SF15">
    <property type="entry name" value="TREHALOSE SYNTHASE COMPLEX REGULATORY SUBUNIT TPS3-RELATED"/>
    <property type="match status" value="1"/>
</dbReference>
<dbReference type="NCBIfam" id="TIGR00685">
    <property type="entry name" value="T6PP"/>
    <property type="match status" value="1"/>
</dbReference>
<dbReference type="OMA" id="TSWDKRR"/>
<dbReference type="GO" id="GO:0003825">
    <property type="term" value="F:alpha,alpha-trehalose-phosphate synthase (UDP-forming) activity"/>
    <property type="evidence" value="ECO:0007669"/>
    <property type="project" value="TreeGrafter"/>
</dbReference>
<comment type="similarity">
    <text evidence="3">In the C-terminal section; belongs to the trehalose phosphatase family.</text>
</comment>
<evidence type="ECO:0000313" key="7">
    <source>
        <dbReference type="EMBL" id="EON64960.1"/>
    </source>
</evidence>
<dbReference type="GO" id="GO:0005946">
    <property type="term" value="C:alpha,alpha-trehalose-phosphate synthase complex (UDP-forming)"/>
    <property type="evidence" value="ECO:0007669"/>
    <property type="project" value="TreeGrafter"/>
</dbReference>
<dbReference type="Gene3D" id="3.40.50.1000">
    <property type="entry name" value="HAD superfamily/HAD-like"/>
    <property type="match status" value="1"/>
</dbReference>
<name>R7YST5_CONA1</name>
<dbReference type="Gene3D" id="3.30.70.1020">
    <property type="entry name" value="Trehalose-6-phosphate phosphatase related protein, domain 2"/>
    <property type="match status" value="1"/>
</dbReference>
<proteinExistence type="inferred from homology"/>